<reference evidence="3 4" key="1">
    <citation type="submission" date="2016-11" db="EMBL/GenBank/DDBJ databases">
        <authorList>
            <person name="Jaros S."/>
            <person name="Januszkiewicz K."/>
            <person name="Wedrychowicz H."/>
        </authorList>
    </citation>
    <scope>NUCLEOTIDE SEQUENCE [LARGE SCALE GENOMIC DNA]</scope>
    <source>
        <strain evidence="3 4">DSM 2631</strain>
    </source>
</reference>
<dbReference type="OrthoDB" id="5363158at2"/>
<dbReference type="RefSeq" id="WP_072896896.1">
    <property type="nucleotide sequence ID" value="NZ_FQVM01000021.1"/>
</dbReference>
<keyword evidence="2" id="KW-1133">Transmembrane helix</keyword>
<keyword evidence="4" id="KW-1185">Reference proteome</keyword>
<dbReference type="STRING" id="1533.SAMN05443638_12139"/>
<protein>
    <submittedName>
        <fullName evidence="3">CRISPR-associated protein Cas5h</fullName>
    </submittedName>
</protein>
<keyword evidence="1" id="KW-0051">Antiviral defense</keyword>
<sequence length="267" mass="31754">MKALKFSLNGKTAFFKKPDVNNYIYFTYGNIHKIALLGILGAVIGLGGYEKQNYYKNQYEKIKKSDKKNQLDDEIKYSITYPEFYYKLKDLKIAIVPKNDKGYINKKVQVFNNSVGYASKEEGGNLITKEQWLESPRWDIYILLNGQSYEKEIKERLSKRQAVYIPYLGKNDHLANINEVEIINIEEEKKYEEINSLFLKNKFKLINDINAIFSMKELWKYEERLPVALEEITNQYVTEPMVFTNYFVEVNKEEKIFRYKDLNLYFF</sequence>
<dbReference type="Proteomes" id="UP000184035">
    <property type="component" value="Unassembled WGS sequence"/>
</dbReference>
<name>A0A1M4XVP0_9CLOT</name>
<gene>
    <name evidence="3" type="ORF">SAMN05443638_12139</name>
</gene>
<dbReference type="InterPro" id="IPR013422">
    <property type="entry name" value="CRISPR-assoc_prot_Cas5_N"/>
</dbReference>
<feature type="transmembrane region" description="Helical" evidence="2">
    <location>
        <begin position="31"/>
        <end position="49"/>
    </location>
</feature>
<evidence type="ECO:0000313" key="4">
    <source>
        <dbReference type="Proteomes" id="UP000184035"/>
    </source>
</evidence>
<dbReference type="NCBIfam" id="TIGR02592">
    <property type="entry name" value="cas_Cas5h"/>
    <property type="match status" value="1"/>
</dbReference>
<dbReference type="InterPro" id="IPR013421">
    <property type="entry name" value="CRISPR-assoc_prot_Cas5_HALMA"/>
</dbReference>
<organism evidence="3 4">
    <name type="scientific">Clostridium fallax</name>
    <dbReference type="NCBI Taxonomy" id="1533"/>
    <lineage>
        <taxon>Bacteria</taxon>
        <taxon>Bacillati</taxon>
        <taxon>Bacillota</taxon>
        <taxon>Clostridia</taxon>
        <taxon>Eubacteriales</taxon>
        <taxon>Clostridiaceae</taxon>
        <taxon>Clostridium</taxon>
    </lineage>
</organism>
<evidence type="ECO:0000256" key="1">
    <source>
        <dbReference type="ARBA" id="ARBA00023118"/>
    </source>
</evidence>
<dbReference type="NCBIfam" id="TIGR02593">
    <property type="entry name" value="CRISPR_cas5"/>
    <property type="match status" value="1"/>
</dbReference>
<dbReference type="EMBL" id="FQVM01000021">
    <property type="protein sequence ID" value="SHE97637.1"/>
    <property type="molecule type" value="Genomic_DNA"/>
</dbReference>
<accession>A0A1M4XVP0</accession>
<keyword evidence="2" id="KW-0812">Transmembrane</keyword>
<proteinExistence type="predicted"/>
<keyword evidence="2" id="KW-0472">Membrane</keyword>
<dbReference type="AlphaFoldDB" id="A0A1M4XVP0"/>
<evidence type="ECO:0000313" key="3">
    <source>
        <dbReference type="EMBL" id="SHE97637.1"/>
    </source>
</evidence>
<dbReference type="GO" id="GO:0051607">
    <property type="term" value="P:defense response to virus"/>
    <property type="evidence" value="ECO:0007669"/>
    <property type="project" value="UniProtKB-KW"/>
</dbReference>
<evidence type="ECO:0000256" key="2">
    <source>
        <dbReference type="SAM" id="Phobius"/>
    </source>
</evidence>